<dbReference type="Proteomes" id="UP000242877">
    <property type="component" value="Unassembled WGS sequence"/>
</dbReference>
<dbReference type="PANTHER" id="PTHR10072">
    <property type="entry name" value="IRON-SULFUR CLUSTER ASSEMBLY PROTEIN"/>
    <property type="match status" value="1"/>
</dbReference>
<accession>A0A168B9P9</accession>
<dbReference type="SUPFAM" id="SSF89360">
    <property type="entry name" value="HesB-like domain"/>
    <property type="match status" value="1"/>
</dbReference>
<sequence>MSVPMPTPLRFIVPSARKIAVSTPRLHLFVGYGLRHKSYTPGKRELQTSTAFRPHTLPDGMFPFHGDLSNVAAQEIASSAPDPSSSLSSLFANASASGEKEKKKWMDAQKRDVSPNSTSASKQSQFQSQSPQPSAAATPSSTQSQRPRRKLRARKAAISLTPAAVSHIRGLLEGPNPRLIRIGVKNRGCSGLSYLLDYVEKPGAFDEIIEQDGVKVLIDSKALFSIIGSEMDWEDKKLSSKFVFRNPNIST</sequence>
<dbReference type="InterPro" id="IPR050322">
    <property type="entry name" value="Fe-S_cluster_asmbl/transfer"/>
</dbReference>
<proteinExistence type="inferred from homology"/>
<dbReference type="InterPro" id="IPR000361">
    <property type="entry name" value="ATAP_core_dom"/>
</dbReference>
<evidence type="ECO:0000256" key="1">
    <source>
        <dbReference type="ARBA" id="ARBA00006718"/>
    </source>
</evidence>
<dbReference type="AlphaFoldDB" id="A0A168B9P9"/>
<organism evidence="4 5">
    <name type="scientific">Ascosphaera apis ARSEF 7405</name>
    <dbReference type="NCBI Taxonomy" id="392613"/>
    <lineage>
        <taxon>Eukaryota</taxon>
        <taxon>Fungi</taxon>
        <taxon>Dikarya</taxon>
        <taxon>Ascomycota</taxon>
        <taxon>Pezizomycotina</taxon>
        <taxon>Eurotiomycetes</taxon>
        <taxon>Eurotiomycetidae</taxon>
        <taxon>Onygenales</taxon>
        <taxon>Ascosphaeraceae</taxon>
        <taxon>Ascosphaera</taxon>
    </lineage>
</organism>
<evidence type="ECO:0000313" key="4">
    <source>
        <dbReference type="EMBL" id="KZZ95001.1"/>
    </source>
</evidence>
<keyword evidence="5" id="KW-1185">Reference proteome</keyword>
<dbReference type="Gene3D" id="2.60.300.12">
    <property type="entry name" value="HesB-like domain"/>
    <property type="match status" value="1"/>
</dbReference>
<dbReference type="Pfam" id="PF01521">
    <property type="entry name" value="Fe-S_biosyn"/>
    <property type="match status" value="1"/>
</dbReference>
<name>A0A168B9P9_9EURO</name>
<dbReference type="VEuPathDB" id="FungiDB:AAP_01489"/>
<dbReference type="NCBIfam" id="TIGR00049">
    <property type="entry name" value="iron-sulfur cluster assembly accessory protein"/>
    <property type="match status" value="1"/>
</dbReference>
<evidence type="ECO:0000256" key="2">
    <source>
        <dbReference type="SAM" id="MobiDB-lite"/>
    </source>
</evidence>
<feature type="domain" description="Core" evidence="3">
    <location>
        <begin position="158"/>
        <end position="250"/>
    </location>
</feature>
<dbReference type="InterPro" id="IPR035903">
    <property type="entry name" value="HesB-like_dom_sf"/>
</dbReference>
<dbReference type="InterPro" id="IPR016092">
    <property type="entry name" value="ATAP"/>
</dbReference>
<evidence type="ECO:0000259" key="3">
    <source>
        <dbReference type="Pfam" id="PF01521"/>
    </source>
</evidence>
<feature type="region of interest" description="Disordered" evidence="2">
    <location>
        <begin position="100"/>
        <end position="153"/>
    </location>
</feature>
<dbReference type="GO" id="GO:0051537">
    <property type="term" value="F:2 iron, 2 sulfur cluster binding"/>
    <property type="evidence" value="ECO:0007669"/>
    <property type="project" value="TreeGrafter"/>
</dbReference>
<dbReference type="GO" id="GO:0005739">
    <property type="term" value="C:mitochondrion"/>
    <property type="evidence" value="ECO:0007669"/>
    <property type="project" value="TreeGrafter"/>
</dbReference>
<comment type="caution">
    <text evidence="4">The sequence shown here is derived from an EMBL/GenBank/DDBJ whole genome shotgun (WGS) entry which is preliminary data.</text>
</comment>
<dbReference type="EMBL" id="AZGZ01000005">
    <property type="protein sequence ID" value="KZZ95001.1"/>
    <property type="molecule type" value="Genomic_DNA"/>
</dbReference>
<reference evidence="4 5" key="1">
    <citation type="journal article" date="2016" name="Genome Biol. Evol.">
        <title>Divergent and convergent evolution of fungal pathogenicity.</title>
        <authorList>
            <person name="Shang Y."/>
            <person name="Xiao G."/>
            <person name="Zheng P."/>
            <person name="Cen K."/>
            <person name="Zhan S."/>
            <person name="Wang C."/>
        </authorList>
    </citation>
    <scope>NUCLEOTIDE SEQUENCE [LARGE SCALE GENOMIC DNA]</scope>
    <source>
        <strain evidence="4 5">ARSEF 7405</strain>
    </source>
</reference>
<feature type="compositionally biased region" description="Basic and acidic residues" evidence="2">
    <location>
        <begin position="100"/>
        <end position="113"/>
    </location>
</feature>
<dbReference type="GO" id="GO:0016226">
    <property type="term" value="P:iron-sulfur cluster assembly"/>
    <property type="evidence" value="ECO:0007669"/>
    <property type="project" value="InterPro"/>
</dbReference>
<protein>
    <submittedName>
        <fullName evidence="4">Iron sulfur assembly protein 1</fullName>
    </submittedName>
</protein>
<evidence type="ECO:0000313" key="5">
    <source>
        <dbReference type="Proteomes" id="UP000242877"/>
    </source>
</evidence>
<dbReference type="OrthoDB" id="333486at2759"/>
<comment type="similarity">
    <text evidence="1">Belongs to the HesB/IscA family.</text>
</comment>
<feature type="compositionally biased region" description="Low complexity" evidence="2">
    <location>
        <begin position="117"/>
        <end position="145"/>
    </location>
</feature>
<gene>
    <name evidence="4" type="ORF">AAP_01489</name>
</gene>
<dbReference type="PANTHER" id="PTHR10072:SF41">
    <property type="entry name" value="IRON-SULFUR CLUSTER ASSEMBLY 1 HOMOLOG, MITOCHONDRIAL"/>
    <property type="match status" value="1"/>
</dbReference>